<protein>
    <submittedName>
        <fullName evidence="2">Uncharacterized protein</fullName>
    </submittedName>
</protein>
<keyword evidence="1" id="KW-0812">Transmembrane</keyword>
<keyword evidence="1" id="KW-1133">Transmembrane helix</keyword>
<evidence type="ECO:0000313" key="3">
    <source>
        <dbReference type="Proteomes" id="UP000601435"/>
    </source>
</evidence>
<keyword evidence="1" id="KW-0472">Membrane</keyword>
<organism evidence="2 3">
    <name type="scientific">Symbiodinium necroappetens</name>
    <dbReference type="NCBI Taxonomy" id="1628268"/>
    <lineage>
        <taxon>Eukaryota</taxon>
        <taxon>Sar</taxon>
        <taxon>Alveolata</taxon>
        <taxon>Dinophyceae</taxon>
        <taxon>Suessiales</taxon>
        <taxon>Symbiodiniaceae</taxon>
        <taxon>Symbiodinium</taxon>
    </lineage>
</organism>
<evidence type="ECO:0000313" key="2">
    <source>
        <dbReference type="EMBL" id="CAE7410458.1"/>
    </source>
</evidence>
<keyword evidence="3" id="KW-1185">Reference proteome</keyword>
<feature type="transmembrane region" description="Helical" evidence="1">
    <location>
        <begin position="171"/>
        <end position="192"/>
    </location>
</feature>
<feature type="transmembrane region" description="Helical" evidence="1">
    <location>
        <begin position="87"/>
        <end position="108"/>
    </location>
</feature>
<reference evidence="2" key="1">
    <citation type="submission" date="2021-02" db="EMBL/GenBank/DDBJ databases">
        <authorList>
            <person name="Dougan E. K."/>
            <person name="Rhodes N."/>
            <person name="Thang M."/>
            <person name="Chan C."/>
        </authorList>
    </citation>
    <scope>NUCLEOTIDE SEQUENCE</scope>
</reference>
<proteinExistence type="predicted"/>
<name>A0A812QY62_9DINO</name>
<sequence>MVAQVCVPRYLLSDVVHHEIEACHGICIKLQLFAVGFWIAEMLHEGWETWSMLVWMWIVDEIEYNVNVKNKPQRPAIRRRVRRWERIVGAILILLKFLIAVWLTYVGSVGIVNSESNQDLIFNCVAMNFLLKIDDVMFLCMSSKMSKDMVKSLEPHHVEVERFSKVYAFDLAFGPLLSVIAWASLTSGFVFINNECGFEREHAC</sequence>
<comment type="caution">
    <text evidence="2">The sequence shown here is derived from an EMBL/GenBank/DDBJ whole genome shotgun (WGS) entry which is preliminary data.</text>
</comment>
<dbReference type="AlphaFoldDB" id="A0A812QY62"/>
<dbReference type="EMBL" id="CAJNJA010017906">
    <property type="protein sequence ID" value="CAE7410458.1"/>
    <property type="molecule type" value="Genomic_DNA"/>
</dbReference>
<gene>
    <name evidence="2" type="ORF">SNEC2469_LOCUS11283</name>
</gene>
<evidence type="ECO:0000256" key="1">
    <source>
        <dbReference type="SAM" id="Phobius"/>
    </source>
</evidence>
<accession>A0A812QY62</accession>
<dbReference type="Proteomes" id="UP000601435">
    <property type="component" value="Unassembled WGS sequence"/>
</dbReference>
<dbReference type="OrthoDB" id="10367195at2759"/>